<evidence type="ECO:0000313" key="3">
    <source>
        <dbReference type="Proteomes" id="UP000224974"/>
    </source>
</evidence>
<evidence type="ECO:0008006" key="5">
    <source>
        <dbReference type="Google" id="ProtNLM"/>
    </source>
</evidence>
<proteinExistence type="predicted"/>
<protein>
    <recommendedName>
        <fullName evidence="5">Phage protein D</fullName>
    </recommendedName>
</protein>
<dbReference type="Proteomes" id="UP000373449">
    <property type="component" value="Unassembled WGS sequence"/>
</dbReference>
<gene>
    <name evidence="1" type="ORF">CRN84_10295</name>
    <name evidence="2" type="ORF">NCTC12282_02993</name>
</gene>
<organism evidence="1 3">
    <name type="scientific">Budvicia aquatica</name>
    <dbReference type="NCBI Taxonomy" id="82979"/>
    <lineage>
        <taxon>Bacteria</taxon>
        <taxon>Pseudomonadati</taxon>
        <taxon>Pseudomonadota</taxon>
        <taxon>Gammaproteobacteria</taxon>
        <taxon>Enterobacterales</taxon>
        <taxon>Budviciaceae</taxon>
        <taxon>Budvicia</taxon>
    </lineage>
</organism>
<dbReference type="NCBIfam" id="NF047561">
    <property type="entry name" value="orf58_phage_fam"/>
    <property type="match status" value="1"/>
</dbReference>
<evidence type="ECO:0000313" key="1">
    <source>
        <dbReference type="EMBL" id="PHI29696.1"/>
    </source>
</evidence>
<dbReference type="EMBL" id="CAADJA010000002">
    <property type="protein sequence ID" value="VFS48080.1"/>
    <property type="molecule type" value="Genomic_DNA"/>
</dbReference>
<dbReference type="RefSeq" id="WP_036014841.1">
    <property type="nucleotide sequence ID" value="NZ_CAADJA010000002.1"/>
</dbReference>
<sequence>MLFNRVAELVVGEANGKAVIINDLRFSFEITKDNDKTTNKLALKIYNMNNQTRNLVERVNNSVILKAGYEDDIGAVTIFTGTVVSAWTTREGNDTITELTVRDGALPLRQTKLSLSYAPGTSAVDILHDVAASFGLPVKPLPEKITDKPYRRGFAFCGKAETAMRDICHYLGLTWSIQNNEIQILSKDHPIGDELVVLTPDNGLIGLPTRIIDSTRNKSQGESSPPSKLVLSQSLGDKSQFQIEGYNVKCLLQPRLYPGCYVGLESDMLLLDPSADKDRSERPRAFFRAEVVTHSGDTFEGDWITECELKSIPQGGNGGGK</sequence>
<reference evidence="3" key="1">
    <citation type="submission" date="2017-09" db="EMBL/GenBank/DDBJ databases">
        <title>FDA dAtabase for Regulatory Grade micrObial Sequences (FDA-ARGOS): Supporting development and validation of Infectious Disease Dx tests.</title>
        <authorList>
            <person name="Minogue T."/>
            <person name="Wolcott M."/>
            <person name="Wasieloski L."/>
            <person name="Aguilar W."/>
            <person name="Moore D."/>
            <person name="Tallon L."/>
            <person name="Sadzewicz L."/>
            <person name="Ott S."/>
            <person name="Zhao X."/>
            <person name="Nagaraj S."/>
            <person name="Vavikolanu K."/>
            <person name="Aluvathingal J."/>
            <person name="Nadendla S."/>
            <person name="Sichtig H."/>
        </authorList>
    </citation>
    <scope>NUCLEOTIDE SEQUENCE [LARGE SCALE GENOMIC DNA]</scope>
    <source>
        <strain evidence="3">FDAARGOS_387</strain>
    </source>
</reference>
<evidence type="ECO:0000313" key="2">
    <source>
        <dbReference type="EMBL" id="VFS48080.1"/>
    </source>
</evidence>
<dbReference type="AlphaFoldDB" id="A0A2C6DES7"/>
<accession>A0A2C6DES7</accession>
<evidence type="ECO:0000313" key="4">
    <source>
        <dbReference type="Proteomes" id="UP000373449"/>
    </source>
</evidence>
<dbReference type="OrthoDB" id="2087522at2"/>
<reference evidence="2 4" key="3">
    <citation type="submission" date="2019-03" db="EMBL/GenBank/DDBJ databases">
        <authorList>
            <consortium name="Pathogen Informatics"/>
        </authorList>
    </citation>
    <scope>NUCLEOTIDE SEQUENCE [LARGE SCALE GENOMIC DNA]</scope>
    <source>
        <strain evidence="2 4">NCTC12282</strain>
    </source>
</reference>
<dbReference type="Proteomes" id="UP000224974">
    <property type="component" value="Unassembled WGS sequence"/>
</dbReference>
<name>A0A2C6DES7_9GAMM</name>
<reference evidence="1" key="2">
    <citation type="submission" date="2017-09" db="EMBL/GenBank/DDBJ databases">
        <title>FDA dAtabase for Regulatory Grade micrObial Sequences (FDA-ARGOS): Supporting development and validation of Infectious Disease Dx tests.</title>
        <authorList>
            <person name="Minogue T."/>
            <person name="Wolcott M."/>
            <person name="Wasieloski L."/>
            <person name="Aguilar W."/>
            <person name="Moore D."/>
            <person name="Tallon L.J."/>
            <person name="Sadzewicz L."/>
            <person name="Ott S."/>
            <person name="Zhao X."/>
            <person name="Nagaraj S."/>
            <person name="Vavikolanu K."/>
            <person name="Aluvathingal J."/>
            <person name="Nadendla S."/>
            <person name="Sichtig H."/>
        </authorList>
    </citation>
    <scope>NUCLEOTIDE SEQUENCE</scope>
    <source>
        <strain evidence="1">FDAARGOS_387</strain>
    </source>
</reference>
<dbReference type="EMBL" id="PDDX01000001">
    <property type="protein sequence ID" value="PHI29696.1"/>
    <property type="molecule type" value="Genomic_DNA"/>
</dbReference>
<keyword evidence="3" id="KW-1185">Reference proteome</keyword>
<dbReference type="STRING" id="1111728.GCA_000427805_00600"/>